<dbReference type="GO" id="GO:0003677">
    <property type="term" value="F:DNA binding"/>
    <property type="evidence" value="ECO:0007669"/>
    <property type="project" value="UniProtKB-KW"/>
</dbReference>
<feature type="transmembrane region" description="Helical" evidence="12">
    <location>
        <begin position="161"/>
        <end position="183"/>
    </location>
</feature>
<evidence type="ECO:0000256" key="11">
    <source>
        <dbReference type="SAM" id="MobiDB-lite"/>
    </source>
</evidence>
<comment type="caution">
    <text evidence="14">The sequence shown here is derived from an EMBL/GenBank/DDBJ whole genome shotgun (WGS) entry which is preliminary data.</text>
</comment>
<feature type="region of interest" description="Disordered" evidence="11">
    <location>
        <begin position="269"/>
        <end position="295"/>
    </location>
</feature>
<evidence type="ECO:0000256" key="5">
    <source>
        <dbReference type="ARBA" id="ARBA00022989"/>
    </source>
</evidence>
<dbReference type="InterPro" id="IPR036864">
    <property type="entry name" value="Zn2-C6_fun-type_DNA-bd_sf"/>
</dbReference>
<dbReference type="Proteomes" id="UP000566819">
    <property type="component" value="Unassembled WGS sequence"/>
</dbReference>
<accession>A0A8H4RS87</accession>
<keyword evidence="7" id="KW-0238">DNA-binding</keyword>
<dbReference type="EMBL" id="JAAMPI010000207">
    <property type="protein sequence ID" value="KAF4634116.1"/>
    <property type="molecule type" value="Genomic_DNA"/>
</dbReference>
<evidence type="ECO:0000256" key="12">
    <source>
        <dbReference type="SAM" id="Phobius"/>
    </source>
</evidence>
<keyword evidence="4" id="KW-0862">Zinc</keyword>
<dbReference type="CDD" id="cd00067">
    <property type="entry name" value="GAL4"/>
    <property type="match status" value="1"/>
</dbReference>
<proteinExistence type="predicted"/>
<feature type="transmembrane region" description="Helical" evidence="12">
    <location>
        <begin position="51"/>
        <end position="69"/>
    </location>
</feature>
<keyword evidence="9" id="KW-0804">Transcription</keyword>
<gene>
    <name evidence="14" type="ORF">G7Y89_g3990</name>
</gene>
<dbReference type="InterPro" id="IPR007568">
    <property type="entry name" value="RTA1"/>
</dbReference>
<name>A0A8H4RS87_9HELO</name>
<dbReference type="InterPro" id="IPR052360">
    <property type="entry name" value="Transcr_Regulatory_Proteins"/>
</dbReference>
<dbReference type="Pfam" id="PF00172">
    <property type="entry name" value="Zn_clus"/>
    <property type="match status" value="1"/>
</dbReference>
<evidence type="ECO:0000256" key="8">
    <source>
        <dbReference type="ARBA" id="ARBA00023136"/>
    </source>
</evidence>
<evidence type="ECO:0000256" key="3">
    <source>
        <dbReference type="ARBA" id="ARBA00022723"/>
    </source>
</evidence>
<protein>
    <recommendedName>
        <fullName evidence="13">Zn(2)-C6 fungal-type domain-containing protein</fullName>
    </recommendedName>
</protein>
<feature type="domain" description="Zn(2)-C6 fungal-type" evidence="13">
    <location>
        <begin position="319"/>
        <end position="349"/>
    </location>
</feature>
<dbReference type="OrthoDB" id="2593732at2759"/>
<sequence length="817" mass="92399">MPSTCPDLDAPNTLWNFCPNVDAAYLFAILFASTTIAHFTQAIVHKKVYSWVIVVSGLAQTIAYIFRIISINNPSSLGPYAAWFVLILIAPVFTNAYVYMIMGRMVWNYITEAKIYKVTAWRMGTYFVILDIVALLIQVYGAASASGNNIPTDQILQGLHIYMGGVGFQQAFIVLFFVFAIKFHRTLLSQNPLSISSKPANSPFPLLYTIYVVLVLITTRIIFRLAEYAQGLNSSVPNHEAFQYCLDSLPMFIALVLLNVVHPGRVMSGKETDIPGRKQRKAQGLRGKMETRRDPDIPLTRTQRSAIRSKKPIKHNATLRHVKCDEERPSCLKCSSTGRKCDGYDPSTNPNVTTGSSSPTDLIRSPSTGVTGLFASDNEHRSFCFFVQNTAPQLTGFDADGFWDGMVLQATHHEPAIRHAIIALGSLHERFVGNQGLISRSDHDGFALRQYNTAIKCLVKPFSRPGRQAMDVCLISSILFACFETMQGNYGPAIAHMQSGGKILCEIEYDEQSKQHQHEVLRAAKVPYVPMDTLEDILMRLDFQVTQMIGKHNYSIYERSMRTRPRQNIPSIFSSLSEARESFIFNWHNASYALKVITRLEAEEFHAAFAAWQKSAIPMLDQWTQGFENFIEARGDTLTDSEKRGIAVLRLQKNAAFISVHLTRMHPRSYDDQTVWDGFFPIFEETVQIAGEIIDSISSDQPWFCLDMQINGPLYQVVSRCRDPPLRRKAIQLLKNTPRLEGIWHSFLVAKVAERVVQIEEDGLGDVTCASDIPDWARISDVQPIFHPNWRRATLYYSRWGSMNDVVRKSVKEVMEW</sequence>
<evidence type="ECO:0000256" key="1">
    <source>
        <dbReference type="ARBA" id="ARBA00004141"/>
    </source>
</evidence>
<evidence type="ECO:0000256" key="9">
    <source>
        <dbReference type="ARBA" id="ARBA00023163"/>
    </source>
</evidence>
<evidence type="ECO:0000256" key="7">
    <source>
        <dbReference type="ARBA" id="ARBA00023125"/>
    </source>
</evidence>
<dbReference type="PANTHER" id="PTHR36206">
    <property type="entry name" value="ASPERCRYPTIN BIOSYNTHESIS CLUSTER-SPECIFIC TRANSCRIPTION REGULATOR ATNN-RELATED"/>
    <property type="match status" value="1"/>
</dbReference>
<dbReference type="InterPro" id="IPR001138">
    <property type="entry name" value="Zn2Cys6_DnaBD"/>
</dbReference>
<dbReference type="GO" id="GO:0008270">
    <property type="term" value="F:zinc ion binding"/>
    <property type="evidence" value="ECO:0007669"/>
    <property type="project" value="InterPro"/>
</dbReference>
<dbReference type="GO" id="GO:0016020">
    <property type="term" value="C:membrane"/>
    <property type="evidence" value="ECO:0007669"/>
    <property type="project" value="UniProtKB-SubCell"/>
</dbReference>
<evidence type="ECO:0000256" key="10">
    <source>
        <dbReference type="ARBA" id="ARBA00023242"/>
    </source>
</evidence>
<evidence type="ECO:0000256" key="6">
    <source>
        <dbReference type="ARBA" id="ARBA00023015"/>
    </source>
</evidence>
<feature type="transmembrane region" description="Helical" evidence="12">
    <location>
        <begin position="81"/>
        <end position="102"/>
    </location>
</feature>
<keyword evidence="15" id="KW-1185">Reference proteome</keyword>
<organism evidence="14 15">
    <name type="scientific">Cudoniella acicularis</name>
    <dbReference type="NCBI Taxonomy" id="354080"/>
    <lineage>
        <taxon>Eukaryota</taxon>
        <taxon>Fungi</taxon>
        <taxon>Dikarya</taxon>
        <taxon>Ascomycota</taxon>
        <taxon>Pezizomycotina</taxon>
        <taxon>Leotiomycetes</taxon>
        <taxon>Helotiales</taxon>
        <taxon>Tricladiaceae</taxon>
        <taxon>Cudoniella</taxon>
    </lineage>
</organism>
<reference evidence="14 15" key="1">
    <citation type="submission" date="2020-03" db="EMBL/GenBank/DDBJ databases">
        <title>Draft Genome Sequence of Cudoniella acicularis.</title>
        <authorList>
            <person name="Buettner E."/>
            <person name="Kellner H."/>
        </authorList>
    </citation>
    <scope>NUCLEOTIDE SEQUENCE [LARGE SCALE GENOMIC DNA]</scope>
    <source>
        <strain evidence="14 15">DSM 108380</strain>
    </source>
</reference>
<dbReference type="PANTHER" id="PTHR36206:SF4">
    <property type="entry name" value="HYPOTHETICAL CONSERVED PROTEIN (EUROFUNG)-RELATED"/>
    <property type="match status" value="1"/>
</dbReference>
<keyword evidence="8 12" id="KW-0472">Membrane</keyword>
<dbReference type="GO" id="GO:0000981">
    <property type="term" value="F:DNA-binding transcription factor activity, RNA polymerase II-specific"/>
    <property type="evidence" value="ECO:0007669"/>
    <property type="project" value="InterPro"/>
</dbReference>
<keyword evidence="2 12" id="KW-0812">Transmembrane</keyword>
<comment type="subcellular location">
    <subcellularLocation>
        <location evidence="1">Membrane</location>
        <topology evidence="1">Multi-pass membrane protein</topology>
    </subcellularLocation>
</comment>
<feature type="compositionally biased region" description="Polar residues" evidence="11">
    <location>
        <begin position="346"/>
        <end position="364"/>
    </location>
</feature>
<keyword evidence="10" id="KW-0539">Nucleus</keyword>
<dbReference type="AlphaFoldDB" id="A0A8H4RS87"/>
<feature type="transmembrane region" description="Helical" evidence="12">
    <location>
        <begin position="123"/>
        <end position="141"/>
    </location>
</feature>
<feature type="transmembrane region" description="Helical" evidence="12">
    <location>
        <begin position="23"/>
        <end position="44"/>
    </location>
</feature>
<dbReference type="Pfam" id="PF04479">
    <property type="entry name" value="RTA1"/>
    <property type="match status" value="1"/>
</dbReference>
<evidence type="ECO:0000256" key="2">
    <source>
        <dbReference type="ARBA" id="ARBA00022692"/>
    </source>
</evidence>
<keyword evidence="6" id="KW-0805">Transcription regulation</keyword>
<evidence type="ECO:0000259" key="13">
    <source>
        <dbReference type="Pfam" id="PF00172"/>
    </source>
</evidence>
<keyword evidence="5 12" id="KW-1133">Transmembrane helix</keyword>
<evidence type="ECO:0000256" key="4">
    <source>
        <dbReference type="ARBA" id="ARBA00022833"/>
    </source>
</evidence>
<evidence type="ECO:0000313" key="14">
    <source>
        <dbReference type="EMBL" id="KAF4634116.1"/>
    </source>
</evidence>
<keyword evidence="3" id="KW-0479">Metal-binding</keyword>
<feature type="region of interest" description="Disordered" evidence="11">
    <location>
        <begin position="343"/>
        <end position="364"/>
    </location>
</feature>
<evidence type="ECO:0000313" key="15">
    <source>
        <dbReference type="Proteomes" id="UP000566819"/>
    </source>
</evidence>
<dbReference type="SUPFAM" id="SSF57701">
    <property type="entry name" value="Zn2/Cys6 DNA-binding domain"/>
    <property type="match status" value="1"/>
</dbReference>
<feature type="transmembrane region" description="Helical" evidence="12">
    <location>
        <begin position="204"/>
        <end position="226"/>
    </location>
</feature>